<dbReference type="GO" id="GO:0005765">
    <property type="term" value="C:lysosomal membrane"/>
    <property type="evidence" value="ECO:0007669"/>
    <property type="project" value="UniProtKB-SubCell"/>
</dbReference>
<dbReference type="GeneTree" id="ENSGT00940000155276"/>
<feature type="binding site" evidence="14">
    <location>
        <position position="34"/>
    </location>
    <ligand>
        <name>Mg(2+)</name>
        <dbReference type="ChEBI" id="CHEBI:18420"/>
    </ligand>
</feature>
<feature type="binding site" evidence="15">
    <location>
        <position position="118"/>
    </location>
    <ligand>
        <name>GTP</name>
        <dbReference type="ChEBI" id="CHEBI:37565"/>
    </ligand>
</feature>
<organism evidence="18 19">
    <name type="scientific">Vombatus ursinus</name>
    <name type="common">Common wombat</name>
    <dbReference type="NCBI Taxonomy" id="29139"/>
    <lineage>
        <taxon>Eukaryota</taxon>
        <taxon>Metazoa</taxon>
        <taxon>Chordata</taxon>
        <taxon>Craniata</taxon>
        <taxon>Vertebrata</taxon>
        <taxon>Euteleostomi</taxon>
        <taxon>Mammalia</taxon>
        <taxon>Metatheria</taxon>
        <taxon>Diprotodontia</taxon>
        <taxon>Vombatidae</taxon>
        <taxon>Vombatus</taxon>
    </lineage>
</organism>
<evidence type="ECO:0000256" key="8">
    <source>
        <dbReference type="ARBA" id="ARBA00022824"/>
    </source>
</evidence>
<dbReference type="Ensembl" id="ENSVURT00010022529.1">
    <property type="protein sequence ID" value="ENSVURP00010019794.1"/>
    <property type="gene ID" value="ENSVURG00010015117.1"/>
</dbReference>
<evidence type="ECO:0000256" key="15">
    <source>
        <dbReference type="PIRSR" id="PIRSR606687-2"/>
    </source>
</evidence>
<evidence type="ECO:0000256" key="11">
    <source>
        <dbReference type="ARBA" id="ARBA00023034"/>
    </source>
</evidence>
<feature type="binding site" evidence="15">
    <location>
        <position position="39"/>
    </location>
    <ligand>
        <name>GTP</name>
        <dbReference type="ChEBI" id="CHEBI:37565"/>
    </ligand>
</feature>
<dbReference type="InterPro" id="IPR006687">
    <property type="entry name" value="Small_GTPase_SAR1"/>
</dbReference>
<dbReference type="SMART" id="SM00178">
    <property type="entry name" value="SAR"/>
    <property type="match status" value="1"/>
</dbReference>
<keyword evidence="14" id="KW-0479">Metal-binding</keyword>
<keyword evidence="14" id="KW-0460">Magnesium</keyword>
<evidence type="ECO:0000256" key="1">
    <source>
        <dbReference type="ARBA" id="ARBA00004240"/>
    </source>
</evidence>
<comment type="similarity">
    <text evidence="4">Belongs to the small GTPase superfamily. SAR1 family.</text>
</comment>
<evidence type="ECO:0000256" key="14">
    <source>
        <dbReference type="PIRSR" id="PIRSR606687-1"/>
    </source>
</evidence>
<dbReference type="PROSITE" id="PS51422">
    <property type="entry name" value="SAR1"/>
    <property type="match status" value="1"/>
</dbReference>
<feature type="binding site" evidence="15">
    <location>
        <position position="115"/>
    </location>
    <ligand>
        <name>GTP</name>
        <dbReference type="ChEBI" id="CHEBI:37565"/>
    </ligand>
</feature>
<dbReference type="Proteomes" id="UP000314987">
    <property type="component" value="Unassembled WGS sequence"/>
</dbReference>
<evidence type="ECO:0000256" key="6">
    <source>
        <dbReference type="ARBA" id="ARBA00022448"/>
    </source>
</evidence>
<dbReference type="GO" id="GO:0005794">
    <property type="term" value="C:Golgi apparatus"/>
    <property type="evidence" value="ECO:0007669"/>
    <property type="project" value="UniProtKB-SubCell"/>
</dbReference>
<evidence type="ECO:0000256" key="9">
    <source>
        <dbReference type="ARBA" id="ARBA00022892"/>
    </source>
</evidence>
<evidence type="ECO:0000256" key="10">
    <source>
        <dbReference type="ARBA" id="ARBA00022927"/>
    </source>
</evidence>
<name>A0A4X2KAX0_VOMUR</name>
<feature type="binding site" evidence="15">
    <location>
        <position position="35"/>
    </location>
    <ligand>
        <name>GTP</name>
        <dbReference type="ChEBI" id="CHEBI:37565"/>
    </ligand>
</feature>
<evidence type="ECO:0000313" key="18">
    <source>
        <dbReference type="Ensembl" id="ENSVURP00010009089.1"/>
    </source>
</evidence>
<protein>
    <recommendedName>
        <fullName evidence="5">small monomeric GTPase</fullName>
        <ecNumber evidence="5">3.6.5.2</ecNumber>
    </recommendedName>
</protein>
<dbReference type="Pfam" id="PF00025">
    <property type="entry name" value="Arf"/>
    <property type="match status" value="2"/>
</dbReference>
<dbReference type="AlphaFoldDB" id="A0A4X2KAX0"/>
<keyword evidence="6" id="KW-0813">Transport</keyword>
<proteinExistence type="inferred from homology"/>
<evidence type="ECO:0000256" key="17">
    <source>
        <dbReference type="PIRSR" id="PIRSR606689-2"/>
    </source>
</evidence>
<feature type="binding site" evidence="17">
    <location>
        <position position="39"/>
    </location>
    <ligand>
        <name>Mg(2+)</name>
        <dbReference type="ChEBI" id="CHEBI:18420"/>
    </ligand>
</feature>
<dbReference type="GO" id="GO:0046872">
    <property type="term" value="F:metal ion binding"/>
    <property type="evidence" value="ECO:0007669"/>
    <property type="project" value="UniProtKB-KW"/>
</dbReference>
<evidence type="ECO:0000256" key="7">
    <source>
        <dbReference type="ARBA" id="ARBA00022741"/>
    </source>
</evidence>
<dbReference type="GO" id="GO:0005783">
    <property type="term" value="C:endoplasmic reticulum"/>
    <property type="evidence" value="ECO:0007669"/>
    <property type="project" value="UniProtKB-SubCell"/>
</dbReference>
<evidence type="ECO:0000256" key="12">
    <source>
        <dbReference type="ARBA" id="ARBA00023134"/>
    </source>
</evidence>
<dbReference type="SUPFAM" id="SSF52540">
    <property type="entry name" value="P-loop containing nucleoside triphosphate hydrolases"/>
    <property type="match status" value="1"/>
</dbReference>
<accession>A0A4X2KAX0</accession>
<feature type="binding site" evidence="16">
    <location>
        <position position="78"/>
    </location>
    <ligand>
        <name>GTP</name>
        <dbReference type="ChEBI" id="CHEBI:37565"/>
    </ligand>
</feature>
<reference evidence="19" key="1">
    <citation type="submission" date="2018-12" db="EMBL/GenBank/DDBJ databases">
        <authorList>
            <person name="Yazar S."/>
        </authorList>
    </citation>
    <scope>NUCLEOTIDE SEQUENCE [LARGE SCALE GENOMIC DNA]</scope>
</reference>
<dbReference type="GO" id="GO:0005525">
    <property type="term" value="F:GTP binding"/>
    <property type="evidence" value="ECO:0007669"/>
    <property type="project" value="UniProtKB-KW"/>
</dbReference>
<evidence type="ECO:0000256" key="3">
    <source>
        <dbReference type="ARBA" id="ARBA00004656"/>
    </source>
</evidence>
<keyword evidence="19" id="KW-1185">Reference proteome</keyword>
<reference evidence="18" key="2">
    <citation type="submission" date="2025-05" db="UniProtKB">
        <authorList>
            <consortium name="Ensembl"/>
        </authorList>
    </citation>
    <scope>IDENTIFICATION</scope>
</reference>
<evidence type="ECO:0000256" key="16">
    <source>
        <dbReference type="PIRSR" id="PIRSR606689-1"/>
    </source>
</evidence>
<evidence type="ECO:0000313" key="19">
    <source>
        <dbReference type="Proteomes" id="UP000314987"/>
    </source>
</evidence>
<evidence type="ECO:0000256" key="5">
    <source>
        <dbReference type="ARBA" id="ARBA00011984"/>
    </source>
</evidence>
<dbReference type="GO" id="GO:0003925">
    <property type="term" value="F:G protein activity"/>
    <property type="evidence" value="ECO:0007669"/>
    <property type="project" value="UniProtKB-EC"/>
</dbReference>
<evidence type="ECO:0000256" key="2">
    <source>
        <dbReference type="ARBA" id="ARBA00004555"/>
    </source>
</evidence>
<comment type="subcellular location">
    <subcellularLocation>
        <location evidence="1">Endoplasmic reticulum</location>
    </subcellularLocation>
    <subcellularLocation>
        <location evidence="2">Golgi apparatus</location>
    </subcellularLocation>
    <subcellularLocation>
        <location evidence="3">Lysosome membrane</location>
    </subcellularLocation>
</comment>
<sequence length="178" mass="20051">MLFIFEWIYNSFSSVLQFLELCKKSGKLVFLGLDNTGRTTHLHMLKNDRLGQHIPTLHPTSEELTIVDRTFTTFTLGGHEQDHSPSPCLLEFKVELSALMRDETISNVPILILVNKIDRSDRTGEERLCEIFGLYGHNTEKGNAALSELNIRPVEVFMCSVPNRGGLPQGFPLALSVH</sequence>
<dbReference type="Gene3D" id="3.40.50.300">
    <property type="entry name" value="P-loop containing nucleotide triphosphate hydrolases"/>
    <property type="match status" value="2"/>
</dbReference>
<keyword evidence="7 15" id="KW-0547">Nucleotide-binding</keyword>
<dbReference type="STRING" id="29139.ENSVURP00010009089"/>
<feature type="binding site" evidence="15">
    <location>
        <position position="161"/>
    </location>
    <ligand>
        <name>GTP</name>
        <dbReference type="ChEBI" id="CHEBI:37565"/>
    </ligand>
</feature>
<evidence type="ECO:0000256" key="4">
    <source>
        <dbReference type="ARBA" id="ARBA00007507"/>
    </source>
</evidence>
<keyword evidence="10" id="KW-0653">Protein transport</keyword>
<feature type="binding site" evidence="16">
    <location>
        <begin position="32"/>
        <end position="39"/>
    </location>
    <ligand>
        <name>GTP</name>
        <dbReference type="ChEBI" id="CHEBI:37565"/>
    </ligand>
</feature>
<feature type="binding site" evidence="17">
    <location>
        <position position="56"/>
    </location>
    <ligand>
        <name>Mg(2+)</name>
        <dbReference type="ChEBI" id="CHEBI:18420"/>
    </ligand>
</feature>
<dbReference type="InterPro" id="IPR006689">
    <property type="entry name" value="Small_GTPase_ARF/SAR"/>
</dbReference>
<dbReference type="Ensembl" id="ENSVURT00010010311.1">
    <property type="protein sequence ID" value="ENSVURP00010009089.1"/>
    <property type="gene ID" value="ENSVURG00010007049.1"/>
</dbReference>
<keyword evidence="11" id="KW-0333">Golgi apparatus</keyword>
<feature type="binding site" evidence="15">
    <location>
        <position position="116"/>
    </location>
    <ligand>
        <name>GTP</name>
        <dbReference type="ChEBI" id="CHEBI:37565"/>
    </ligand>
</feature>
<keyword evidence="12 16" id="KW-0342">GTP-binding</keyword>
<dbReference type="PANTHER" id="PTHR45684">
    <property type="entry name" value="RE74312P"/>
    <property type="match status" value="1"/>
</dbReference>
<dbReference type="InterPro" id="IPR027417">
    <property type="entry name" value="P-loop_NTPase"/>
</dbReference>
<dbReference type="PRINTS" id="PR00328">
    <property type="entry name" value="SAR1GTPBP"/>
</dbReference>
<keyword evidence="8" id="KW-0256">Endoplasmic reticulum</keyword>
<evidence type="ECO:0000256" key="13">
    <source>
        <dbReference type="ARBA" id="ARBA00047660"/>
    </source>
</evidence>
<keyword evidence="9" id="KW-0931">ER-Golgi transport</keyword>
<dbReference type="EC" id="3.6.5.2" evidence="5"/>
<feature type="binding site" evidence="15">
    <location>
        <position position="40"/>
    </location>
    <ligand>
        <name>GTP</name>
        <dbReference type="ChEBI" id="CHEBI:37565"/>
    </ligand>
</feature>
<comment type="catalytic activity">
    <reaction evidence="13">
        <text>GTP + H2O = GDP + phosphate + H(+)</text>
        <dbReference type="Rhea" id="RHEA:19669"/>
        <dbReference type="ChEBI" id="CHEBI:15377"/>
        <dbReference type="ChEBI" id="CHEBI:15378"/>
        <dbReference type="ChEBI" id="CHEBI:37565"/>
        <dbReference type="ChEBI" id="CHEBI:43474"/>
        <dbReference type="ChEBI" id="CHEBI:58189"/>
        <dbReference type="EC" id="3.6.5.2"/>
    </reaction>
    <physiologicalReaction direction="left-to-right" evidence="13">
        <dbReference type="Rhea" id="RHEA:19670"/>
    </physiologicalReaction>
</comment>
<feature type="binding site" evidence="15">
    <location>
        <position position="37"/>
    </location>
    <ligand>
        <name>GTP</name>
        <dbReference type="ChEBI" id="CHEBI:37565"/>
    </ligand>
</feature>
<dbReference type="GO" id="GO:0016192">
    <property type="term" value="P:vesicle-mediated transport"/>
    <property type="evidence" value="ECO:0007669"/>
    <property type="project" value="UniProtKB-KW"/>
</dbReference>
<dbReference type="GO" id="GO:0006886">
    <property type="term" value="P:intracellular protein transport"/>
    <property type="evidence" value="ECO:0007669"/>
    <property type="project" value="InterPro"/>
</dbReference>